<dbReference type="Proteomes" id="UP000289859">
    <property type="component" value="Unassembled WGS sequence"/>
</dbReference>
<protein>
    <submittedName>
        <fullName evidence="1">Uncharacterized protein</fullName>
    </submittedName>
</protein>
<evidence type="ECO:0000313" key="2">
    <source>
        <dbReference type="Proteomes" id="UP000289859"/>
    </source>
</evidence>
<sequence length="86" mass="9613">MISAKESKVLQEILGKPYAPAVNRILKANGINPEKEKPFSNQMINMVLHGKRENIDIELALYELRDQIIQKNAALQKARAASSPSK</sequence>
<comment type="caution">
    <text evidence="1">The sequence shown here is derived from an EMBL/GenBank/DDBJ whole genome shotgun (WGS) entry which is preliminary data.</text>
</comment>
<evidence type="ECO:0000313" key="1">
    <source>
        <dbReference type="EMBL" id="RXG25679.1"/>
    </source>
</evidence>
<dbReference type="RefSeq" id="WP_128764485.1">
    <property type="nucleotide sequence ID" value="NZ_JBHUOO010000023.1"/>
</dbReference>
<accession>A0A4Q0PHF5</accession>
<dbReference type="EMBL" id="QOVK01000002">
    <property type="protein sequence ID" value="RXG25679.1"/>
    <property type="molecule type" value="Genomic_DNA"/>
</dbReference>
<keyword evidence="2" id="KW-1185">Reference proteome</keyword>
<proteinExistence type="predicted"/>
<reference evidence="1 2" key="1">
    <citation type="submission" date="2018-07" db="EMBL/GenBank/DDBJ databases">
        <title>Leeuwenhoekiella genomics.</title>
        <authorList>
            <person name="Tahon G."/>
            <person name="Willems A."/>
        </authorList>
    </citation>
    <scope>NUCLEOTIDE SEQUENCE [LARGE SCALE GENOMIC DNA]</scope>
    <source>
        <strain evidence="1 2">LMG 29608</strain>
    </source>
</reference>
<dbReference type="AlphaFoldDB" id="A0A4Q0PHF5"/>
<name>A0A4Q0PHF5_9FLAO</name>
<organism evidence="1 2">
    <name type="scientific">Leeuwenhoekiella polynyae</name>
    <dbReference type="NCBI Taxonomy" id="1550906"/>
    <lineage>
        <taxon>Bacteria</taxon>
        <taxon>Pseudomonadati</taxon>
        <taxon>Bacteroidota</taxon>
        <taxon>Flavobacteriia</taxon>
        <taxon>Flavobacteriales</taxon>
        <taxon>Flavobacteriaceae</taxon>
        <taxon>Leeuwenhoekiella</taxon>
    </lineage>
</organism>
<gene>
    <name evidence="1" type="ORF">DSM02_846</name>
</gene>